<feature type="compositionally biased region" description="Polar residues" evidence="2">
    <location>
        <begin position="204"/>
        <end position="215"/>
    </location>
</feature>
<keyword evidence="1" id="KW-0175">Coiled coil</keyword>
<feature type="coiled-coil region" evidence="1">
    <location>
        <begin position="684"/>
        <end position="732"/>
    </location>
</feature>
<feature type="coiled-coil region" evidence="1">
    <location>
        <begin position="266"/>
        <end position="314"/>
    </location>
</feature>
<feature type="coiled-coil region" evidence="1">
    <location>
        <begin position="392"/>
        <end position="517"/>
    </location>
</feature>
<evidence type="ECO:0000256" key="1">
    <source>
        <dbReference type="SAM" id="Coils"/>
    </source>
</evidence>
<dbReference type="AlphaFoldDB" id="A0A1Y1YGZ0"/>
<feature type="compositionally biased region" description="Low complexity" evidence="2">
    <location>
        <begin position="217"/>
        <end position="228"/>
    </location>
</feature>
<sequence>MDTLAAEPPTPCPTTTRAELEASLVDFESIKPQEVVSEEEYTLYEDPGEMERQTPPTHSKEPELPKTPGNYGRGGHGRSYSESEKMSRPASRLSSTSRTSSTSRASFRAGETKVAAKKTTPEPSKRRSMPPTNTRTKRDSFGGTSTTAPAVNKASEPIGRNPPRGTPKSPARTPVTPTRSSTATPINTKGTSRPVTPAAKSPTLMRNSLNRTPVNPTTPFASASTSPSVKRGVPTSATLSSSAKSRVVLERKTTSPTATRGASLGLNKLTTELAEMKQKSEKACRLLAEKEHLLQKQEAELKALRAKLSKVNTTSATEDPCEIPLDHGQRQQLEQENVSELESLKTDFTAEMEKLKSEHRIELDQLRTCKTTEMDDLARREAELVASKDLEVHRLSQQNLDLHSELVALRDEQQRHLEALNKQHQSHIQNLVDSHQAEVSILQKSRRECQDNLEETRGELEAARQRFEEELSSLMDLHTQEKTALEAHHEKDLASLRTEHQENLRSLEMELAGLQTKHRDQLRLLENQAKMSFSQVSQELEESKASYMQNLDSLSSSHDTITEKLRSDIHLLKAEHAQQMETLRSECQQSLQSALTANEESILQCKNTVKNLKVLHKGELAALRETHSYEVRKLAQELQALKHRVVESEANPKASQEVESIKAGHMKDLQLLESQHAEFIANLRAEQQVALNALESENRTLLEQRQLQISELETAEHEVMRLKGQLMAANAEYMEETKGLRNYFEQEATMLQLQCEALAQKIQISDGEIASLTVAHEKELRKLDEKHALDIASFERAILHAKMEAFKASHEQDQSIERIATFSAEIQHSQHLFTEEEFHEYVQEVESTFQARISGSVKAALKHLQNQHDQELERIQSSHGLELHNSRSIMKDYISKVAELNQVRQELEALRQASSSLTQPQQTWPISSSENMGLGTELSEESTAVTSPDSHLECSSSIASSETQDADVAVAPSMSDGCVSNQVDSCASSGETCSEEANVEKVSVSSSERGSYEYGGKVTRTLTKEYTDYYTSHQTAVYPEAKQMCFPTHSPDETPRKRPTNPHEREAMVTASMTLDVNDQPRNAHEVDHQENQWIIEELSDDSESTEEPLATQEEVVVARDEDTEVESLFQFELITLL</sequence>
<feature type="compositionally biased region" description="Polar residues" evidence="2">
    <location>
        <begin position="175"/>
        <end position="194"/>
    </location>
</feature>
<proteinExistence type="predicted"/>
<keyword evidence="4" id="KW-1185">Reference proteome</keyword>
<evidence type="ECO:0000313" key="3">
    <source>
        <dbReference type="EMBL" id="ORX96986.1"/>
    </source>
</evidence>
<feature type="compositionally biased region" description="Polar residues" evidence="2">
    <location>
        <begin position="235"/>
        <end position="244"/>
    </location>
</feature>
<name>A0A1Y1YGZ0_9FUNG</name>
<protein>
    <submittedName>
        <fullName evidence="3">Uncharacterized protein</fullName>
    </submittedName>
</protein>
<reference evidence="3 4" key="1">
    <citation type="submission" date="2016-07" db="EMBL/GenBank/DDBJ databases">
        <title>Pervasive Adenine N6-methylation of Active Genes in Fungi.</title>
        <authorList>
            <consortium name="DOE Joint Genome Institute"/>
            <person name="Mondo S.J."/>
            <person name="Dannebaum R.O."/>
            <person name="Kuo R.C."/>
            <person name="Labutti K."/>
            <person name="Haridas S."/>
            <person name="Kuo A."/>
            <person name="Salamov A."/>
            <person name="Ahrendt S.R."/>
            <person name="Lipzen A."/>
            <person name="Sullivan W."/>
            <person name="Andreopoulos W.B."/>
            <person name="Clum A."/>
            <person name="Lindquist E."/>
            <person name="Daum C."/>
            <person name="Ramamoorthy G.K."/>
            <person name="Gryganskyi A."/>
            <person name="Culley D."/>
            <person name="Magnuson J.K."/>
            <person name="James T.Y."/>
            <person name="O'Malley M.A."/>
            <person name="Stajich J.E."/>
            <person name="Spatafora J.W."/>
            <person name="Visel A."/>
            <person name="Grigoriev I.V."/>
        </authorList>
    </citation>
    <scope>NUCLEOTIDE SEQUENCE [LARGE SCALE GENOMIC DNA]</scope>
    <source>
        <strain evidence="3 4">CBS 931.73</strain>
    </source>
</reference>
<feature type="compositionally biased region" description="Acidic residues" evidence="2">
    <location>
        <begin position="36"/>
        <end position="48"/>
    </location>
</feature>
<feature type="region of interest" description="Disordered" evidence="2">
    <location>
        <begin position="913"/>
        <end position="966"/>
    </location>
</feature>
<feature type="region of interest" description="Disordered" evidence="2">
    <location>
        <begin position="28"/>
        <end position="262"/>
    </location>
</feature>
<dbReference type="EMBL" id="MCFE01000142">
    <property type="protein sequence ID" value="ORX96986.1"/>
    <property type="molecule type" value="Genomic_DNA"/>
</dbReference>
<feature type="compositionally biased region" description="Low complexity" evidence="2">
    <location>
        <begin position="88"/>
        <end position="109"/>
    </location>
</feature>
<evidence type="ECO:0000313" key="4">
    <source>
        <dbReference type="Proteomes" id="UP000193498"/>
    </source>
</evidence>
<gene>
    <name evidence="3" type="ORF">K493DRAFT_16681</name>
</gene>
<feature type="compositionally biased region" description="Polar residues" evidence="2">
    <location>
        <begin position="913"/>
        <end position="931"/>
    </location>
</feature>
<dbReference type="OrthoDB" id="6365728at2759"/>
<organism evidence="3 4">
    <name type="scientific">Basidiobolus meristosporus CBS 931.73</name>
    <dbReference type="NCBI Taxonomy" id="1314790"/>
    <lineage>
        <taxon>Eukaryota</taxon>
        <taxon>Fungi</taxon>
        <taxon>Fungi incertae sedis</taxon>
        <taxon>Zoopagomycota</taxon>
        <taxon>Entomophthoromycotina</taxon>
        <taxon>Basidiobolomycetes</taxon>
        <taxon>Basidiobolales</taxon>
        <taxon>Basidiobolaceae</taxon>
        <taxon>Basidiobolus</taxon>
    </lineage>
</organism>
<dbReference type="InParanoid" id="A0A1Y1YGZ0"/>
<dbReference type="Proteomes" id="UP000193498">
    <property type="component" value="Unassembled WGS sequence"/>
</dbReference>
<comment type="caution">
    <text evidence="3">The sequence shown here is derived from an EMBL/GenBank/DDBJ whole genome shotgun (WGS) entry which is preliminary data.</text>
</comment>
<evidence type="ECO:0000256" key="2">
    <source>
        <dbReference type="SAM" id="MobiDB-lite"/>
    </source>
</evidence>
<feature type="compositionally biased region" description="Polar residues" evidence="2">
    <location>
        <begin position="941"/>
        <end position="963"/>
    </location>
</feature>
<accession>A0A1Y1YGZ0</accession>
<dbReference type="STRING" id="1314790.A0A1Y1YGZ0"/>